<dbReference type="RefSeq" id="WP_055025755.1">
    <property type="nucleotide sequence ID" value="NZ_CANMJJ010000016.1"/>
</dbReference>
<evidence type="ECO:0000313" key="1">
    <source>
        <dbReference type="EMBL" id="ARD21349.1"/>
    </source>
</evidence>
<sequence length="177" mass="19843">MSTNSTYVHSTKISTKLSTTSLAFNVKKITRVLVSAILAVTGLFSAASHAQIQPMETVTVIYRTPFDYALYQQTTEMLTGFNRELGQKIIAQARQDNVTLAKRYGFFADDEQEFVNLAAEFTHSSRLHADLNQKVMLQARLDNLAMAEDFGFFANQSNELAQQDKYPEKIGVFAISE</sequence>
<evidence type="ECO:0000313" key="2">
    <source>
        <dbReference type="Proteomes" id="UP000191820"/>
    </source>
</evidence>
<name>A0ABM6JJG1_9GAMM</name>
<dbReference type="Proteomes" id="UP000191820">
    <property type="component" value="Chromosome"/>
</dbReference>
<dbReference type="EMBL" id="CP020472">
    <property type="protein sequence ID" value="ARD21349.1"/>
    <property type="molecule type" value="Genomic_DNA"/>
</dbReference>
<reference evidence="1 2" key="1">
    <citation type="submission" date="2017-03" db="EMBL/GenBank/DDBJ databases">
        <title>Genome sequencing of Shewanella japonica KCTC 22435.</title>
        <authorList>
            <person name="Kim K.M."/>
        </authorList>
    </citation>
    <scope>NUCLEOTIDE SEQUENCE [LARGE SCALE GENOMIC DNA]</scope>
    <source>
        <strain evidence="1 2">KCTC 22435</strain>
    </source>
</reference>
<protein>
    <submittedName>
        <fullName evidence="1">Uncharacterized protein</fullName>
    </submittedName>
</protein>
<keyword evidence="2" id="KW-1185">Reference proteome</keyword>
<gene>
    <name evidence="1" type="ORF">SJ2017_1018</name>
</gene>
<organism evidence="1 2">
    <name type="scientific">Shewanella japonica</name>
    <dbReference type="NCBI Taxonomy" id="93973"/>
    <lineage>
        <taxon>Bacteria</taxon>
        <taxon>Pseudomonadati</taxon>
        <taxon>Pseudomonadota</taxon>
        <taxon>Gammaproteobacteria</taxon>
        <taxon>Alteromonadales</taxon>
        <taxon>Shewanellaceae</taxon>
        <taxon>Shewanella</taxon>
    </lineage>
</organism>
<accession>A0ABM6JJG1</accession>
<proteinExistence type="predicted"/>